<dbReference type="InterPro" id="IPR046673">
    <property type="entry name" value="ToxA_N"/>
</dbReference>
<name>A0A5E7J6Z6_PSEFL</name>
<dbReference type="EMBL" id="CABVIN010000002">
    <property type="protein sequence ID" value="VVO84718.1"/>
    <property type="molecule type" value="Genomic_DNA"/>
</dbReference>
<evidence type="ECO:0000313" key="4">
    <source>
        <dbReference type="Proteomes" id="UP000377224"/>
    </source>
</evidence>
<feature type="region of interest" description="Disordered" evidence="1">
    <location>
        <begin position="810"/>
        <end position="844"/>
    </location>
</feature>
<dbReference type="Proteomes" id="UP000377224">
    <property type="component" value="Unassembled WGS sequence"/>
</dbReference>
<accession>A0A5E7J6Z6</accession>
<sequence length="1551" mass="172998">MSVAGGICRTVHLLTGVYPMSESTRTIIAPPLLKKSRLVEQTSGGPTLQEAAVEMLRKALKKNFAQLQVAPDDIMLMTPVWHQQGQKMLSHSSRFESLPHVLARLAFTGETANYIEGEHFLTLAPEMEDPVHLPVGMDAISEMLNENAPALFLAFAQNQLDYWNATEEEIPRWQQLADTLKETLDVQSIKGWDTNECSLARHVSAFPEKASRATTHAGLSDVRASLIDLDLAFELAEANRTRHLMVAGALVLTAKLGSRELVTMYTIDEGFESFSSLAELGATLPERIDMELSGQTLKWRLYEPDGNIFDALVRALVSCQIDSIDALDPMSRSPLIRFISPQEHSGREEIAGDGRVGLLDEAIPDWLIAGSLDDIQTYSGYLTELGRLRDADSDAFDVNKIALIADYAQQQMREAITAARPAKETALLRPDQVRITVTQSFEAGGLTLPDPFSTRVQTLGEFALHNIRPYLAKIAYADATPTPGWLTVDLLVRLADKVNIGENYPKLIKTSLIDDAPQARLYQTRYCRQLPLLLPLLALECKLKRQGDIDERGYRQVRQLVKSIADNSAVADWPVQIRPLAFMPRFRLGSTPDTVANMYIIGPPAGKDGPCLLYRPLLDQPLRQFPSAQNMLYALYQPGELRDSVLAWLPNRSLSFDYAQYVFSSGLPSPWTITELAFEPFIHLDLTAAVNLADTPLSADIYTTLFTSHSQALADLADRQSTSNAERRWAILADSSWAIFSVAANFLSGPAGTAVWVWQTIAQIQQAQDAHEQGDTSAQWSSIGDVLLTLGILLGQRIAVRRLRLSSPRSEKTALKHASGTELPPPAPLLRKEPKITHDNTPITTPLPEAHLSLLAPAKLTRIDSQSAFLKTIDHMKVTKPSLPEGARPNADHLYASEGKLYAQVGKRWFQVSAQVDEPVFALDPADPAHPGLSIRFDTQAARWHWELRLRLRGGGPTGRIEALRREKAKRKADTWQVLHRFIEQEAGRKADLSEALEPLNEADEQAPLSEAEITLYITKADELASSYTGALATLEQWREAGGAGVFYQSQLMRMTVEQHRFLSGWMRMKLREYAKIVLPQINPAEPAQTRSRQTQMTAGRNAIAVSDEMVERLDQLHASLERLNHHSGATQNVAGDLRRLLPSFSRRDLHANEIGMSIELSLRDAPDSTLDPLRQLIVPIFEGAADAGHGLAERRNMAQPAETQAVAVVRLSALVDRLADAKRRLQEVFDSSAAQLQTERFLRVQQLVEGFHEMAREALLKALPEPEELPLAAMARLEPAPAASRAVGRVNRARPQVIEPRRAAPEPAPVVEQMPIVRAPARRMLPVAALGDEPQVDNAMSMIAGLEAFIKRLRIDAQRPSRIPADMKDLFDQQATRLDQAAVSVDEIFARRSADFPIATLASELRTAATRLRGEGISIYGSMLTGRRPRESYLQWLHEHNLVQIVKDERGRIRTKQRKDFFQEYRILDISRQNKTLWVAHFHYDKLADPDEHFTAAHLKFADSYLQNLPSKSRQELEHFDAVDNLLRRIVTPAVRDLFLHPQQVRPAEA</sequence>
<protein>
    <recommendedName>
        <fullName evidence="2">Dermonecrotic toxin N-terminal domain-containing protein</fullName>
    </recommendedName>
</protein>
<dbReference type="Pfam" id="PF20178">
    <property type="entry name" value="ToxA_N"/>
    <property type="match status" value="1"/>
</dbReference>
<evidence type="ECO:0000313" key="3">
    <source>
        <dbReference type="EMBL" id="VVO84718.1"/>
    </source>
</evidence>
<gene>
    <name evidence="3" type="ORF">PS896_02002</name>
</gene>
<proteinExistence type="predicted"/>
<feature type="domain" description="Dermonecrotic toxin N-terminal" evidence="2">
    <location>
        <begin position="406"/>
        <end position="633"/>
    </location>
</feature>
<evidence type="ECO:0000259" key="2">
    <source>
        <dbReference type="Pfam" id="PF20178"/>
    </source>
</evidence>
<organism evidence="3 4">
    <name type="scientific">Pseudomonas fluorescens</name>
    <dbReference type="NCBI Taxonomy" id="294"/>
    <lineage>
        <taxon>Bacteria</taxon>
        <taxon>Pseudomonadati</taxon>
        <taxon>Pseudomonadota</taxon>
        <taxon>Gammaproteobacteria</taxon>
        <taxon>Pseudomonadales</taxon>
        <taxon>Pseudomonadaceae</taxon>
        <taxon>Pseudomonas</taxon>
    </lineage>
</organism>
<reference evidence="3 4" key="1">
    <citation type="submission" date="2019-09" db="EMBL/GenBank/DDBJ databases">
        <authorList>
            <person name="Chandra G."/>
            <person name="Truman W A."/>
        </authorList>
    </citation>
    <scope>NUCLEOTIDE SEQUENCE [LARGE SCALE GENOMIC DNA]</scope>
    <source>
        <strain evidence="3">PS896</strain>
    </source>
</reference>
<evidence type="ECO:0000256" key="1">
    <source>
        <dbReference type="SAM" id="MobiDB-lite"/>
    </source>
</evidence>